<feature type="domain" description="Methyltransferase" evidence="1">
    <location>
        <begin position="49"/>
        <end position="125"/>
    </location>
</feature>
<protein>
    <submittedName>
        <fullName evidence="2">Methyltransferase domain-containing protein</fullName>
    </submittedName>
</protein>
<dbReference type="Proteomes" id="UP000826651">
    <property type="component" value="Unassembled WGS sequence"/>
</dbReference>
<evidence type="ECO:0000313" key="2">
    <source>
        <dbReference type="EMBL" id="MBZ2199175.1"/>
    </source>
</evidence>
<name>A0ABS7SGA2_9MICO</name>
<reference evidence="2 3" key="1">
    <citation type="submission" date="2021-04" db="EMBL/GenBank/DDBJ databases">
        <title>Ruania sp. nov., isolated from sandy soil of mangrove forest.</title>
        <authorList>
            <person name="Ge X."/>
            <person name="Huang R."/>
            <person name="Liu W."/>
        </authorList>
    </citation>
    <scope>NUCLEOTIDE SEQUENCE [LARGE SCALE GENOMIC DNA]</scope>
    <source>
        <strain evidence="2 3">N2-46</strain>
    </source>
</reference>
<evidence type="ECO:0000313" key="3">
    <source>
        <dbReference type="Proteomes" id="UP000826651"/>
    </source>
</evidence>
<gene>
    <name evidence="2" type="ORF">KCQ71_23725</name>
</gene>
<dbReference type="Gene3D" id="3.40.50.150">
    <property type="entry name" value="Vaccinia Virus protein VP39"/>
    <property type="match status" value="1"/>
</dbReference>
<keyword evidence="2" id="KW-0489">Methyltransferase</keyword>
<dbReference type="CDD" id="cd02440">
    <property type="entry name" value="AdoMet_MTases"/>
    <property type="match status" value="1"/>
</dbReference>
<dbReference type="SUPFAM" id="SSF53335">
    <property type="entry name" value="S-adenosyl-L-methionine-dependent methyltransferases"/>
    <property type="match status" value="1"/>
</dbReference>
<keyword evidence="2" id="KW-0808">Transferase</keyword>
<dbReference type="RefSeq" id="WP_308116691.1">
    <property type="nucleotide sequence ID" value="NZ_JAGSHT010000023.1"/>
</dbReference>
<sequence>MDDGENTPGCCFDDWARNESRRARRVGADGVTTALLDGLAQVGLTGRTVLDVGAGAGTLVVGALERGAARATGFDLGPGAVEAARSLAADRGLAARARFEVADGSVAALPPSDLVTLNRVICCYPDAAALVTHTLAAAGRGYAFVLPRSTGPFGRINRAVLRLGNLWFRFRPGVYGGYRAFVHDIRPIHDRVTAAGFRPVHTAHPRGLWHLAVYARA</sequence>
<evidence type="ECO:0000259" key="1">
    <source>
        <dbReference type="Pfam" id="PF13649"/>
    </source>
</evidence>
<proteinExistence type="predicted"/>
<keyword evidence="3" id="KW-1185">Reference proteome</keyword>
<organism evidence="2 3">
    <name type="scientific">Occultella gossypii</name>
    <dbReference type="NCBI Taxonomy" id="2800820"/>
    <lineage>
        <taxon>Bacteria</taxon>
        <taxon>Bacillati</taxon>
        <taxon>Actinomycetota</taxon>
        <taxon>Actinomycetes</taxon>
        <taxon>Micrococcales</taxon>
        <taxon>Ruaniaceae</taxon>
        <taxon>Occultella</taxon>
    </lineage>
</organism>
<dbReference type="InterPro" id="IPR041698">
    <property type="entry name" value="Methyltransf_25"/>
</dbReference>
<dbReference type="GO" id="GO:0008168">
    <property type="term" value="F:methyltransferase activity"/>
    <property type="evidence" value="ECO:0007669"/>
    <property type="project" value="UniProtKB-KW"/>
</dbReference>
<dbReference type="EMBL" id="JAGSHT010000023">
    <property type="protein sequence ID" value="MBZ2199175.1"/>
    <property type="molecule type" value="Genomic_DNA"/>
</dbReference>
<accession>A0ABS7SGA2</accession>
<dbReference type="InterPro" id="IPR029063">
    <property type="entry name" value="SAM-dependent_MTases_sf"/>
</dbReference>
<dbReference type="GO" id="GO:0032259">
    <property type="term" value="P:methylation"/>
    <property type="evidence" value="ECO:0007669"/>
    <property type="project" value="UniProtKB-KW"/>
</dbReference>
<comment type="caution">
    <text evidence="2">The sequence shown here is derived from an EMBL/GenBank/DDBJ whole genome shotgun (WGS) entry which is preliminary data.</text>
</comment>
<dbReference type="Pfam" id="PF13649">
    <property type="entry name" value="Methyltransf_25"/>
    <property type="match status" value="1"/>
</dbReference>